<feature type="transmembrane region" description="Helical" evidence="1">
    <location>
        <begin position="6"/>
        <end position="28"/>
    </location>
</feature>
<keyword evidence="1" id="KW-0812">Transmembrane</keyword>
<accession>A0A656D7E6</accession>
<dbReference type="CDD" id="cd00198">
    <property type="entry name" value="vWFA"/>
    <property type="match status" value="1"/>
</dbReference>
<dbReference type="Gene3D" id="3.40.50.410">
    <property type="entry name" value="von Willebrand factor, type A domain"/>
    <property type="match status" value="1"/>
</dbReference>
<dbReference type="Gene3D" id="3.40.50.880">
    <property type="match status" value="1"/>
</dbReference>
<evidence type="ECO:0000259" key="2">
    <source>
        <dbReference type="SMART" id="SM00327"/>
    </source>
</evidence>
<dbReference type="PANTHER" id="PTHR37947:SF1">
    <property type="entry name" value="BLL2462 PROTEIN"/>
    <property type="match status" value="1"/>
</dbReference>
<feature type="transmembrane region" description="Helical" evidence="1">
    <location>
        <begin position="40"/>
        <end position="58"/>
    </location>
</feature>
<dbReference type="SUPFAM" id="SSF53300">
    <property type="entry name" value="vWA-like"/>
    <property type="match status" value="1"/>
</dbReference>
<keyword evidence="1" id="KW-1133">Transmembrane helix</keyword>
<evidence type="ECO:0000256" key="1">
    <source>
        <dbReference type="SAM" id="Phobius"/>
    </source>
</evidence>
<dbReference type="OrthoDB" id="9763076at2"/>
<protein>
    <submittedName>
        <fullName evidence="3">von Willebrand factor type A domain</fullName>
    </submittedName>
</protein>
<dbReference type="Proteomes" id="UP000243065">
    <property type="component" value="Unassembled WGS sequence"/>
</dbReference>
<dbReference type="EMBL" id="CZVU01000028">
    <property type="protein sequence ID" value="CUT00528.1"/>
    <property type="molecule type" value="Genomic_DNA"/>
</dbReference>
<feature type="transmembrane region" description="Helical" evidence="1">
    <location>
        <begin position="689"/>
        <end position="711"/>
    </location>
</feature>
<feature type="domain" description="VWFA" evidence="2">
    <location>
        <begin position="72"/>
        <end position="225"/>
    </location>
</feature>
<dbReference type="InterPro" id="IPR036465">
    <property type="entry name" value="vWFA_dom_sf"/>
</dbReference>
<keyword evidence="4" id="KW-1185">Reference proteome</keyword>
<dbReference type="InterPro" id="IPR029062">
    <property type="entry name" value="Class_I_gatase-like"/>
</dbReference>
<dbReference type="SMART" id="SM00327">
    <property type="entry name" value="VWA"/>
    <property type="match status" value="1"/>
</dbReference>
<evidence type="ECO:0000313" key="4">
    <source>
        <dbReference type="Proteomes" id="UP000243065"/>
    </source>
</evidence>
<proteinExistence type="predicted"/>
<keyword evidence="1" id="KW-0472">Membrane</keyword>
<dbReference type="RefSeq" id="WP_072150228.1">
    <property type="nucleotide sequence ID" value="NZ_CZVU01000028.1"/>
</dbReference>
<gene>
    <name evidence="3" type="ORF">JGI24_00789</name>
</gene>
<sequence length="718" mass="81578">MRSLSLSANFFMILIALVVSIGIALISYYRVFVPDGRRKLIFLFILRTIAIFIIFLLISEPILTFILKSTNPPSVAILIDNSKSMGIKDRIGDRKKLVKEIVEKLKQIEIPGDKRFFIFSRDVEEKKNFNPESLSFSGGVTNIAEALRKVQEISAQENIKAIVLVSDGVYNAGENPVYFSEKLGMPVFTIGVGDSNVQKDLKVVDVLANEIAYAGLETPVIVRVESSELGGNDVILSLYDEKGEVARTKVSLGAGINEYVVNLKFIPKEEGIKKFTVKVQHLPGEVTYQNNQKSFYIKVLKGKHKILFISGAPSPDLAFIKRVISENKNYEVVSYTEKRGVEFIEGNFDFKKAETADAIVFVGYPVKTSDIDIINKLKNVIESQNKPFLFVMSRTIEFNKLRLLSEILPFKFSRLFGDEDIVNLIITEDGRNHAIMDLKDKNYVWNILPPIFKLRGSFSPSAGSIVLAKARYQNVETDEPLIIANQLDGRKSVAILCYGIWRWKLMTAPNKEFKGIFENFVNNLVRWLIAPVEEEFVKFKIAKDFFTEDEKIEFSAQVYSEDYSPISEAEVRVKILNQLDEEVIREIKLEQISPGVYSGGVYLSKGDYRYEVNVSSRSGKVLKNFVGRFTVGEAEIEYLNTRMDSKLLREIASKTNGVFLSSDEIDALGKLIASIPDFKPSIIEKKREYFLWSRFEPLIMVIIFLSVEWFMRKKMGLM</sequence>
<organism evidence="3 4">
    <name type="scientific">Kryptobacter tengchongensis</name>
    <dbReference type="NCBI Taxonomy" id="1643429"/>
    <lineage>
        <taxon>Bacteria</taxon>
        <taxon>Pseudomonadati</taxon>
        <taxon>Candidatus Kryptoniota</taxon>
        <taxon>Candidatus Kryptobacter</taxon>
    </lineage>
</organism>
<reference evidence="3 4" key="1">
    <citation type="submission" date="2015-11" db="EMBL/GenBank/DDBJ databases">
        <authorList>
            <person name="Varghese N."/>
        </authorList>
    </citation>
    <scope>NUCLEOTIDE SEQUENCE [LARGE SCALE GENOMIC DNA]</scope>
    <source>
        <strain evidence="3 4">JGI-24</strain>
    </source>
</reference>
<dbReference type="InterPro" id="IPR002035">
    <property type="entry name" value="VWF_A"/>
</dbReference>
<evidence type="ECO:0000313" key="3">
    <source>
        <dbReference type="EMBL" id="CUT00528.1"/>
    </source>
</evidence>
<dbReference type="AlphaFoldDB" id="A0A656D7E6"/>
<dbReference type="SUPFAM" id="SSF52317">
    <property type="entry name" value="Class I glutamine amidotransferase-like"/>
    <property type="match status" value="1"/>
</dbReference>
<dbReference type="PANTHER" id="PTHR37947">
    <property type="entry name" value="BLL2462 PROTEIN"/>
    <property type="match status" value="1"/>
</dbReference>
<name>A0A656D7E6_KRYT1</name>